<accession>A0ABY8LTS9</accession>
<organism evidence="2 3">
    <name type="scientific">Mesomycoplasma lagogenitalium</name>
    <dbReference type="NCBI Taxonomy" id="171286"/>
    <lineage>
        <taxon>Bacteria</taxon>
        <taxon>Bacillati</taxon>
        <taxon>Mycoplasmatota</taxon>
        <taxon>Mycoplasmoidales</taxon>
        <taxon>Metamycoplasmataceae</taxon>
        <taxon>Mesomycoplasma</taxon>
    </lineage>
</organism>
<feature type="transmembrane region" description="Helical" evidence="1">
    <location>
        <begin position="177"/>
        <end position="200"/>
    </location>
</feature>
<keyword evidence="1" id="KW-0472">Membrane</keyword>
<keyword evidence="1" id="KW-1133">Transmembrane helix</keyword>
<gene>
    <name evidence="2" type="ORF">QEG99_04270</name>
</gene>
<keyword evidence="1" id="KW-0812">Transmembrane</keyword>
<feature type="transmembrane region" description="Helical" evidence="1">
    <location>
        <begin position="20"/>
        <end position="45"/>
    </location>
</feature>
<name>A0ABY8LTS9_9BACT</name>
<evidence type="ECO:0000313" key="3">
    <source>
        <dbReference type="Proteomes" id="UP001179842"/>
    </source>
</evidence>
<sequence length="216" mass="25861">MKQNKKPTISLYHFIKRLIYNWNTLYFSISILILFSILAPIVWIYTNNGKIDSLLFLFIGLTSLLSIFRLTKDIQICFIYLKMIDNNLLNTDDEISREKIKQILMFYRKYIIVSEKRINSFLNTYNLLTDLNDRKLKSYYVESKVSTGLFCYPIIFGIMLIIGRYTLFSHIISLENIFIWLFFLWHFGWVVIIALIQSAIEVFITRKNKKHFEFDL</sequence>
<dbReference type="EMBL" id="CP122979">
    <property type="protein sequence ID" value="WGI36650.1"/>
    <property type="molecule type" value="Genomic_DNA"/>
</dbReference>
<dbReference type="RefSeq" id="WP_280101951.1">
    <property type="nucleotide sequence ID" value="NZ_CP122979.1"/>
</dbReference>
<dbReference type="Proteomes" id="UP001179842">
    <property type="component" value="Chromosome"/>
</dbReference>
<evidence type="ECO:0000313" key="2">
    <source>
        <dbReference type="EMBL" id="WGI36650.1"/>
    </source>
</evidence>
<reference evidence="2" key="1">
    <citation type="submission" date="2023-04" db="EMBL/GenBank/DDBJ databases">
        <title>Completed genome of Mycoplasma lagogenitalium type strain 12MS.</title>
        <authorList>
            <person name="Spergser J."/>
        </authorList>
    </citation>
    <scope>NUCLEOTIDE SEQUENCE</scope>
    <source>
        <strain evidence="2">12MS</strain>
    </source>
</reference>
<feature type="transmembrane region" description="Helical" evidence="1">
    <location>
        <begin position="51"/>
        <end position="70"/>
    </location>
</feature>
<proteinExistence type="predicted"/>
<feature type="transmembrane region" description="Helical" evidence="1">
    <location>
        <begin position="145"/>
        <end position="165"/>
    </location>
</feature>
<evidence type="ECO:0000256" key="1">
    <source>
        <dbReference type="SAM" id="Phobius"/>
    </source>
</evidence>
<keyword evidence="3" id="KW-1185">Reference proteome</keyword>
<protein>
    <submittedName>
        <fullName evidence="2">Uncharacterized protein</fullName>
    </submittedName>
</protein>